<dbReference type="SMART" id="SM00398">
    <property type="entry name" value="HMG"/>
    <property type="match status" value="1"/>
</dbReference>
<dbReference type="OrthoDB" id="1919336at2759"/>
<dbReference type="GO" id="GO:0003677">
    <property type="term" value="F:DNA binding"/>
    <property type="evidence" value="ECO:0007669"/>
    <property type="project" value="UniProtKB-UniRule"/>
</dbReference>
<dbReference type="AlphaFoldDB" id="V7B9W4"/>
<dbReference type="InterPro" id="IPR036910">
    <property type="entry name" value="HMG_box_dom_sf"/>
</dbReference>
<dbReference type="SUPFAM" id="SSF47095">
    <property type="entry name" value="HMG-box"/>
    <property type="match status" value="1"/>
</dbReference>
<evidence type="ECO:0000256" key="2">
    <source>
        <dbReference type="SAM" id="MobiDB-lite"/>
    </source>
</evidence>
<dbReference type="eggNOG" id="KOG0381">
    <property type="taxonomic scope" value="Eukaryota"/>
</dbReference>
<dbReference type="STRING" id="3885.V7B9W4"/>
<dbReference type="Pfam" id="PF00505">
    <property type="entry name" value="HMG_box"/>
    <property type="match status" value="1"/>
</dbReference>
<keyword evidence="1" id="KW-0539">Nucleus</keyword>
<dbReference type="EMBL" id="CM002294">
    <property type="protein sequence ID" value="ESW14657.1"/>
    <property type="molecule type" value="Genomic_DNA"/>
</dbReference>
<dbReference type="PANTHER" id="PTHR46691:SF3">
    <property type="entry name" value="HIGH MOBILITY GROUP B PROTEIN 15"/>
    <property type="match status" value="1"/>
</dbReference>
<dbReference type="GO" id="GO:0005634">
    <property type="term" value="C:nucleus"/>
    <property type="evidence" value="ECO:0007669"/>
    <property type="project" value="UniProtKB-UniRule"/>
</dbReference>
<dbReference type="Gene3D" id="1.10.30.10">
    <property type="entry name" value="High mobility group box domain"/>
    <property type="match status" value="1"/>
</dbReference>
<protein>
    <recommendedName>
        <fullName evidence="3">HMG box domain-containing protein</fullName>
    </recommendedName>
</protein>
<gene>
    <name evidence="4" type="ORF">PHAVU_007G006100g</name>
</gene>
<feature type="domain" description="HMG box" evidence="3">
    <location>
        <begin position="63"/>
        <end position="130"/>
    </location>
</feature>
<evidence type="ECO:0000259" key="3">
    <source>
        <dbReference type="PROSITE" id="PS50118"/>
    </source>
</evidence>
<dbReference type="OMA" id="ANAEQEH"/>
<evidence type="ECO:0000313" key="5">
    <source>
        <dbReference type="Proteomes" id="UP000000226"/>
    </source>
</evidence>
<feature type="region of interest" description="Disordered" evidence="2">
    <location>
        <begin position="41"/>
        <end position="64"/>
    </location>
</feature>
<evidence type="ECO:0000256" key="1">
    <source>
        <dbReference type="PROSITE-ProRule" id="PRU00267"/>
    </source>
</evidence>
<keyword evidence="5" id="KW-1185">Reference proteome</keyword>
<dbReference type="SMR" id="V7B9W4"/>
<accession>V7B9W4</accession>
<dbReference type="PROSITE" id="PS50118">
    <property type="entry name" value="HMG_BOX_2"/>
    <property type="match status" value="1"/>
</dbReference>
<organism evidence="4 5">
    <name type="scientific">Phaseolus vulgaris</name>
    <name type="common">Kidney bean</name>
    <name type="synonym">French bean</name>
    <dbReference type="NCBI Taxonomy" id="3885"/>
    <lineage>
        <taxon>Eukaryota</taxon>
        <taxon>Viridiplantae</taxon>
        <taxon>Streptophyta</taxon>
        <taxon>Embryophyta</taxon>
        <taxon>Tracheophyta</taxon>
        <taxon>Spermatophyta</taxon>
        <taxon>Magnoliopsida</taxon>
        <taxon>eudicotyledons</taxon>
        <taxon>Gunneridae</taxon>
        <taxon>Pentapetalae</taxon>
        <taxon>rosids</taxon>
        <taxon>fabids</taxon>
        <taxon>Fabales</taxon>
        <taxon>Fabaceae</taxon>
        <taxon>Papilionoideae</taxon>
        <taxon>50 kb inversion clade</taxon>
        <taxon>NPAAA clade</taxon>
        <taxon>indigoferoid/millettioid clade</taxon>
        <taxon>Phaseoleae</taxon>
        <taxon>Phaseolus</taxon>
    </lineage>
</organism>
<dbReference type="Proteomes" id="UP000000226">
    <property type="component" value="Chromosome 7"/>
</dbReference>
<reference evidence="5" key="1">
    <citation type="journal article" date="2014" name="Nat. Genet.">
        <title>A reference genome for common bean and genome-wide analysis of dual domestications.</title>
        <authorList>
            <person name="Schmutz J."/>
            <person name="McClean P.E."/>
            <person name="Mamidi S."/>
            <person name="Wu G.A."/>
            <person name="Cannon S.B."/>
            <person name="Grimwood J."/>
            <person name="Jenkins J."/>
            <person name="Shu S."/>
            <person name="Song Q."/>
            <person name="Chavarro C."/>
            <person name="Torres-Torres M."/>
            <person name="Geffroy V."/>
            <person name="Moghaddam S.M."/>
            <person name="Gao D."/>
            <person name="Abernathy B."/>
            <person name="Barry K."/>
            <person name="Blair M."/>
            <person name="Brick M.A."/>
            <person name="Chovatia M."/>
            <person name="Gepts P."/>
            <person name="Goodstein D.M."/>
            <person name="Gonzales M."/>
            <person name="Hellsten U."/>
            <person name="Hyten D.L."/>
            <person name="Jia G."/>
            <person name="Kelly J.D."/>
            <person name="Kudrna D."/>
            <person name="Lee R."/>
            <person name="Richard M.M."/>
            <person name="Miklas P.N."/>
            <person name="Osorno J.M."/>
            <person name="Rodrigues J."/>
            <person name="Thareau V."/>
            <person name="Urrea C.A."/>
            <person name="Wang M."/>
            <person name="Yu Y."/>
            <person name="Zhang M."/>
            <person name="Wing R.A."/>
            <person name="Cregan P.B."/>
            <person name="Rokhsar D.S."/>
            <person name="Jackson S.A."/>
        </authorList>
    </citation>
    <scope>NUCLEOTIDE SEQUENCE [LARGE SCALE GENOMIC DNA]</scope>
    <source>
        <strain evidence="5">cv. G19833</strain>
    </source>
</reference>
<dbReference type="CDD" id="cd22009">
    <property type="entry name" value="HMG-box_AtHMGB9-like"/>
    <property type="match status" value="1"/>
</dbReference>
<keyword evidence="1" id="KW-0238">DNA-binding</keyword>
<proteinExistence type="predicted"/>
<sequence>MAAESAVVGVIDGKFESGYIVRVRMGSETLKGIVYEVAEEHESVHNPPQRKRSEMKKRVPVHPKHSRSGYNFFFAEQHAKLKPLHQGKEGEIPRIIGELWSKLKLSQKMIYQEMAMKDKERYIVEMEDYVEKLKMGPIITDAVPLRQWPPKPDTEMLDVESGEEGFEDRGFGVKAMPHAVMEIETNYLGSKENSPN</sequence>
<evidence type="ECO:0000313" key="4">
    <source>
        <dbReference type="EMBL" id="ESW14657.1"/>
    </source>
</evidence>
<dbReference type="PANTHER" id="PTHR46691">
    <property type="entry name" value="HIGH MOBILITY GROUP B PROTEIN 9"/>
    <property type="match status" value="1"/>
</dbReference>
<name>V7B9W4_PHAVU</name>
<dbReference type="InterPro" id="IPR009071">
    <property type="entry name" value="HMG_box_dom"/>
</dbReference>
<feature type="compositionally biased region" description="Basic residues" evidence="2">
    <location>
        <begin position="48"/>
        <end position="64"/>
    </location>
</feature>
<feature type="DNA-binding region" description="HMG box" evidence="1">
    <location>
        <begin position="63"/>
        <end position="130"/>
    </location>
</feature>
<dbReference type="Gramene" id="ESW14657">
    <property type="protein sequence ID" value="ESW14657"/>
    <property type="gene ID" value="PHAVU_007G006100g"/>
</dbReference>